<feature type="region of interest" description="Disordered" evidence="1">
    <location>
        <begin position="26"/>
        <end position="49"/>
    </location>
</feature>
<name>A0A431VIA7_9PROT</name>
<dbReference type="AlphaFoldDB" id="A0A431VIA7"/>
<dbReference type="Proteomes" id="UP000277007">
    <property type="component" value="Unassembled WGS sequence"/>
</dbReference>
<evidence type="ECO:0000313" key="3">
    <source>
        <dbReference type="Proteomes" id="UP000277007"/>
    </source>
</evidence>
<proteinExistence type="predicted"/>
<accession>A0A431VIA7</accession>
<sequence>MNRLGLGRTVARITLPLTLTLLPACQTTAPPPPPAVSGLPSGPERPFRSGRGWVVTVQKPDGTKPFCKAMRTPGGPSEGGLTMTFRTAAEESGFVLTGTSQPITPGDRYELTASFDQGAKVTLTGRGLPDGGLYVTVPSKSYLDELDPFARNRRVAFRSATLGELGGMALTGTSWAINASDECRILNAEG</sequence>
<protein>
    <submittedName>
        <fullName evidence="2">Uncharacterized protein</fullName>
    </submittedName>
</protein>
<gene>
    <name evidence="2" type="ORF">EJ903_10810</name>
</gene>
<evidence type="ECO:0000256" key="1">
    <source>
        <dbReference type="SAM" id="MobiDB-lite"/>
    </source>
</evidence>
<organism evidence="2 3">
    <name type="scientific">Azospirillum griseum</name>
    <dbReference type="NCBI Taxonomy" id="2496639"/>
    <lineage>
        <taxon>Bacteria</taxon>
        <taxon>Pseudomonadati</taxon>
        <taxon>Pseudomonadota</taxon>
        <taxon>Alphaproteobacteria</taxon>
        <taxon>Rhodospirillales</taxon>
        <taxon>Azospirillaceae</taxon>
        <taxon>Azospirillum</taxon>
    </lineage>
</organism>
<dbReference type="RefSeq" id="WP_126615000.1">
    <property type="nucleotide sequence ID" value="NZ_JBHUCY010000077.1"/>
</dbReference>
<reference evidence="2 3" key="1">
    <citation type="submission" date="2018-12" db="EMBL/GenBank/DDBJ databases">
        <authorList>
            <person name="Yang Y."/>
        </authorList>
    </citation>
    <scope>NUCLEOTIDE SEQUENCE [LARGE SCALE GENOMIC DNA]</scope>
    <source>
        <strain evidence="2 3">L-25-5w-1</strain>
    </source>
</reference>
<keyword evidence="3" id="KW-1185">Reference proteome</keyword>
<dbReference type="OrthoDB" id="7305463at2"/>
<comment type="caution">
    <text evidence="2">The sequence shown here is derived from an EMBL/GenBank/DDBJ whole genome shotgun (WGS) entry which is preliminary data.</text>
</comment>
<dbReference type="EMBL" id="RXMA01000008">
    <property type="protein sequence ID" value="RTR20602.1"/>
    <property type="molecule type" value="Genomic_DNA"/>
</dbReference>
<evidence type="ECO:0000313" key="2">
    <source>
        <dbReference type="EMBL" id="RTR20602.1"/>
    </source>
</evidence>